<sequence length="61" mass="6694">MDDEVAFMVRGKTRAICQQYLDLVCQHLGAKPAGGITDTMPPGWIGRAVLRPVPDEEPDRA</sequence>
<dbReference type="Proteomes" id="UP000010931">
    <property type="component" value="Unassembled WGS sequence"/>
</dbReference>
<evidence type="ECO:0000313" key="1">
    <source>
        <dbReference type="EMBL" id="ELP67631.1"/>
    </source>
</evidence>
<keyword evidence="2" id="KW-1185">Reference proteome</keyword>
<accession>L7F9C4</accession>
<dbReference type="AlphaFoldDB" id="L7F9C4"/>
<gene>
    <name evidence="1" type="ORF">STRTUCAR8_08580</name>
</gene>
<reference evidence="1 2" key="1">
    <citation type="journal article" date="2011" name="Plasmid">
        <title>Streptomyces turgidiscabies Car8 contains a modular pathogenicity island that shares virulence genes with other actinobacterial plant pathogens.</title>
        <authorList>
            <person name="Huguet-Tapia J.C."/>
            <person name="Badger J.H."/>
            <person name="Loria R."/>
            <person name="Pettis G.S."/>
        </authorList>
    </citation>
    <scope>NUCLEOTIDE SEQUENCE [LARGE SCALE GENOMIC DNA]</scope>
    <source>
        <strain evidence="1 2">Car8</strain>
    </source>
</reference>
<proteinExistence type="predicted"/>
<dbReference type="EMBL" id="AEJB01000272">
    <property type="protein sequence ID" value="ELP67631.1"/>
    <property type="molecule type" value="Genomic_DNA"/>
</dbReference>
<dbReference type="PATRIC" id="fig|698760.3.peg.3591"/>
<dbReference type="RefSeq" id="WP_006377157.1">
    <property type="nucleotide sequence ID" value="NZ_AEJB01000272.1"/>
</dbReference>
<name>L7F9C4_STRT8</name>
<evidence type="ECO:0000313" key="2">
    <source>
        <dbReference type="Proteomes" id="UP000010931"/>
    </source>
</evidence>
<comment type="caution">
    <text evidence="1">The sequence shown here is derived from an EMBL/GenBank/DDBJ whole genome shotgun (WGS) entry which is preliminary data.</text>
</comment>
<organism evidence="1 2">
    <name type="scientific">Streptomyces turgidiscabies (strain Car8)</name>
    <dbReference type="NCBI Taxonomy" id="698760"/>
    <lineage>
        <taxon>Bacteria</taxon>
        <taxon>Bacillati</taxon>
        <taxon>Actinomycetota</taxon>
        <taxon>Actinomycetes</taxon>
        <taxon>Kitasatosporales</taxon>
        <taxon>Streptomycetaceae</taxon>
        <taxon>Streptomyces</taxon>
    </lineage>
</organism>
<protein>
    <submittedName>
        <fullName evidence="1">Uncharacterized protein</fullName>
    </submittedName>
</protein>